<dbReference type="PANTHER" id="PTHR48153">
    <property type="entry name" value="UFM1-SPECIFIC PROTEASE 2"/>
    <property type="match status" value="1"/>
</dbReference>
<dbReference type="OrthoDB" id="417506at2759"/>
<evidence type="ECO:0000259" key="8">
    <source>
        <dbReference type="Pfam" id="PF20908"/>
    </source>
</evidence>
<feature type="domain" description="UFSP1/2/DUB catalytic" evidence="7">
    <location>
        <begin position="235"/>
        <end position="410"/>
    </location>
</feature>
<evidence type="ECO:0000256" key="4">
    <source>
        <dbReference type="ARBA" id="ARBA00022801"/>
    </source>
</evidence>
<dbReference type="FunFam" id="3.90.70.130:FF:000001">
    <property type="entry name" value="Probable Ufm1-specific protease 2"/>
    <property type="match status" value="1"/>
</dbReference>
<dbReference type="Pfam" id="PF20908">
    <property type="entry name" value="UfSP2_N"/>
    <property type="match status" value="1"/>
</dbReference>
<keyword evidence="2 9" id="KW-0645">Protease</keyword>
<dbReference type="GO" id="GO:0071567">
    <property type="term" value="F:deUFMylase activity"/>
    <property type="evidence" value="ECO:0007669"/>
    <property type="project" value="UniProtKB-ARBA"/>
</dbReference>
<keyword evidence="5" id="KW-0788">Thiol protease</keyword>
<feature type="non-terminal residue" evidence="9">
    <location>
        <position position="1"/>
    </location>
</feature>
<protein>
    <recommendedName>
        <fullName evidence="6">Ufm1-specific protease 2</fullName>
    </recommendedName>
</protein>
<dbReference type="Proteomes" id="UP000570288">
    <property type="component" value="Unassembled WGS sequence"/>
</dbReference>
<dbReference type="GO" id="GO:0005634">
    <property type="term" value="C:nucleus"/>
    <property type="evidence" value="ECO:0007669"/>
    <property type="project" value="TreeGrafter"/>
</dbReference>
<reference evidence="9 10" key="1">
    <citation type="submission" date="2019-09" db="EMBL/GenBank/DDBJ databases">
        <title>Bird 10,000 Genomes (B10K) Project - Family phase.</title>
        <authorList>
            <person name="Zhang G."/>
        </authorList>
    </citation>
    <scope>NUCLEOTIDE SEQUENCE [LARGE SCALE GENOMIC DNA]</scope>
    <source>
        <strain evidence="9">B10K-DU-002-81</strain>
    </source>
</reference>
<dbReference type="PANTHER" id="PTHR48153:SF2">
    <property type="entry name" value="UFM1-SPECIFIC PROTEASE 2"/>
    <property type="match status" value="1"/>
</dbReference>
<evidence type="ECO:0000313" key="10">
    <source>
        <dbReference type="Proteomes" id="UP000570288"/>
    </source>
</evidence>
<comment type="caution">
    <text evidence="9">The sequence shown here is derived from an EMBL/GenBank/DDBJ whole genome shotgun (WGS) entry which is preliminary data.</text>
</comment>
<dbReference type="InterPro" id="IPR012462">
    <property type="entry name" value="UFSP1/2_DUB_cat"/>
</dbReference>
<evidence type="ECO:0000256" key="1">
    <source>
        <dbReference type="ARBA" id="ARBA00008552"/>
    </source>
</evidence>
<dbReference type="Pfam" id="PF07910">
    <property type="entry name" value="Peptidase_C78"/>
    <property type="match status" value="1"/>
</dbReference>
<accession>A0A7L2QWH0</accession>
<evidence type="ECO:0000256" key="2">
    <source>
        <dbReference type="ARBA" id="ARBA00022670"/>
    </source>
</evidence>
<gene>
    <name evidence="9" type="primary">Ufsp2</name>
    <name evidence="9" type="ORF">OXYMAD_R08550</name>
</gene>
<evidence type="ECO:0000259" key="7">
    <source>
        <dbReference type="Pfam" id="PF07910"/>
    </source>
</evidence>
<evidence type="ECO:0000256" key="3">
    <source>
        <dbReference type="ARBA" id="ARBA00022786"/>
    </source>
</evidence>
<sequence length="418" mass="47451">MDILFRIRGGLDLAFQLATTDESSTKKALGYVFSDLENKLSSEVLVFRICHSSVYVWPNNGMTTVPELTDESACKEIRRFIQFDQDDETKRKLGKKKDKKLQDTIINVDLMLEMTSSLAALAPVIEREKKEHHYINMTLPVDVVVSVSPEEPWGNVQNLLVKAIHGQLTDMERCIMKYVKGTSIVVPEQFHFMLPGKNHLVTVSYPTGISDDQLESYRKVKPTNHACVFSPPLQVYLVQGIYSYHHYMQDRIDDSGWGCAYRSLQTICSWFKQQGYMDRPIPTHKEIQQPAAFVGSRQWIGSIEVQLVLNQLFGITSKILFVSQGSELALQGRELANHFKTEGTPIMIGGGVLAHTILGVAWNETTGHIKYLILDPHYTGGEDLHVILEKGWCGWKGPEFWNKDAYYNLCLPQRPKAI</sequence>
<evidence type="ECO:0000256" key="5">
    <source>
        <dbReference type="ARBA" id="ARBA00022807"/>
    </source>
</evidence>
<organism evidence="9 10">
    <name type="scientific">Oxylabes madagascariensis</name>
    <name type="common">white-throated Oxylabes</name>
    <dbReference type="NCBI Taxonomy" id="98144"/>
    <lineage>
        <taxon>Eukaryota</taxon>
        <taxon>Metazoa</taxon>
        <taxon>Chordata</taxon>
        <taxon>Craniata</taxon>
        <taxon>Vertebrata</taxon>
        <taxon>Euteleostomi</taxon>
        <taxon>Archelosauria</taxon>
        <taxon>Archosauria</taxon>
        <taxon>Dinosauria</taxon>
        <taxon>Saurischia</taxon>
        <taxon>Theropoda</taxon>
        <taxon>Coelurosauria</taxon>
        <taxon>Aves</taxon>
        <taxon>Neognathae</taxon>
        <taxon>Neoaves</taxon>
        <taxon>Telluraves</taxon>
        <taxon>Australaves</taxon>
        <taxon>Passeriformes</taxon>
        <taxon>Sylvioidea</taxon>
        <taxon>Timaliidae</taxon>
        <taxon>Oxylabes</taxon>
    </lineage>
</organism>
<dbReference type="InterPro" id="IPR049387">
    <property type="entry name" value="UFSP2-like_2nd"/>
</dbReference>
<feature type="non-terminal residue" evidence="9">
    <location>
        <position position="418"/>
    </location>
</feature>
<dbReference type="AlphaFoldDB" id="A0A7L2QWH0"/>
<dbReference type="GO" id="GO:0006508">
    <property type="term" value="P:proteolysis"/>
    <property type="evidence" value="ECO:0007669"/>
    <property type="project" value="UniProtKB-KW"/>
</dbReference>
<feature type="domain" description="UFSP2 second" evidence="8">
    <location>
        <begin position="32"/>
        <end position="219"/>
    </location>
</feature>
<name>A0A7L2QWH0_9PASS</name>
<evidence type="ECO:0000313" key="9">
    <source>
        <dbReference type="EMBL" id="NXS00473.1"/>
    </source>
</evidence>
<evidence type="ECO:0000256" key="6">
    <source>
        <dbReference type="ARBA" id="ARBA00040469"/>
    </source>
</evidence>
<keyword evidence="10" id="KW-1185">Reference proteome</keyword>
<dbReference type="Gene3D" id="3.90.70.130">
    <property type="match status" value="1"/>
</dbReference>
<dbReference type="GO" id="GO:0005783">
    <property type="term" value="C:endoplasmic reticulum"/>
    <property type="evidence" value="ECO:0007669"/>
    <property type="project" value="TreeGrafter"/>
</dbReference>
<proteinExistence type="inferred from homology"/>
<keyword evidence="4" id="KW-0378">Hydrolase</keyword>
<dbReference type="EMBL" id="VYZR01070592">
    <property type="protein sequence ID" value="NXS00473.1"/>
    <property type="molecule type" value="Genomic_DNA"/>
</dbReference>
<keyword evidence="3" id="KW-0833">Ubl conjugation pathway</keyword>
<comment type="similarity">
    <text evidence="1">Belongs to the peptidase C78 family.</text>
</comment>